<organism evidence="2 3">
    <name type="scientific">Temnothorax longispinosus</name>
    <dbReference type="NCBI Taxonomy" id="300112"/>
    <lineage>
        <taxon>Eukaryota</taxon>
        <taxon>Metazoa</taxon>
        <taxon>Ecdysozoa</taxon>
        <taxon>Arthropoda</taxon>
        <taxon>Hexapoda</taxon>
        <taxon>Insecta</taxon>
        <taxon>Pterygota</taxon>
        <taxon>Neoptera</taxon>
        <taxon>Endopterygota</taxon>
        <taxon>Hymenoptera</taxon>
        <taxon>Apocrita</taxon>
        <taxon>Aculeata</taxon>
        <taxon>Formicoidea</taxon>
        <taxon>Formicidae</taxon>
        <taxon>Myrmicinae</taxon>
        <taxon>Temnothorax</taxon>
    </lineage>
</organism>
<reference evidence="2 3" key="1">
    <citation type="journal article" date="2019" name="Philos. Trans. R. Soc. Lond., B, Biol. Sci.">
        <title>Ant behaviour and brain gene expression of defending hosts depend on the ecological success of the intruding social parasite.</title>
        <authorList>
            <person name="Kaur R."/>
            <person name="Stoldt M."/>
            <person name="Jongepier E."/>
            <person name="Feldmeyer B."/>
            <person name="Menzel F."/>
            <person name="Bornberg-Bauer E."/>
            <person name="Foitzik S."/>
        </authorList>
    </citation>
    <scope>NUCLEOTIDE SEQUENCE [LARGE SCALE GENOMIC DNA]</scope>
    <source>
        <tissue evidence="2">Whole body</tissue>
    </source>
</reference>
<feature type="compositionally biased region" description="Basic and acidic residues" evidence="1">
    <location>
        <begin position="119"/>
        <end position="138"/>
    </location>
</feature>
<dbReference type="EMBL" id="QBLH01002927">
    <property type="protein sequence ID" value="TGZ46203.1"/>
    <property type="molecule type" value="Genomic_DNA"/>
</dbReference>
<comment type="caution">
    <text evidence="2">The sequence shown here is derived from an EMBL/GenBank/DDBJ whole genome shotgun (WGS) entry which is preliminary data.</text>
</comment>
<accession>A0A4S2KAA8</accession>
<evidence type="ECO:0000313" key="3">
    <source>
        <dbReference type="Proteomes" id="UP000310200"/>
    </source>
</evidence>
<dbReference type="Proteomes" id="UP000310200">
    <property type="component" value="Unassembled WGS sequence"/>
</dbReference>
<dbReference type="AlphaFoldDB" id="A0A4S2KAA8"/>
<sequence length="189" mass="21358">MMHAAEDARRLIPGEIARLALKERLTSPERGTSPNILPQRSNALNGTTSTELYSVTTGAEPRTLFLAAREEKSRAYLYRTTEGHALRQRNDDDEGQLMNSVHFLFIFFPEHNAQSVCSREDAHSIHEADGSGRERESEVPPAGEIEVIVTPTPWRARRAQSRRQEKSPGSRSRVVRRGRVRETTPTTIR</sequence>
<proteinExistence type="predicted"/>
<keyword evidence="3" id="KW-1185">Reference proteome</keyword>
<name>A0A4S2KAA8_9HYME</name>
<evidence type="ECO:0000256" key="1">
    <source>
        <dbReference type="SAM" id="MobiDB-lite"/>
    </source>
</evidence>
<protein>
    <submittedName>
        <fullName evidence="2">Uncharacterized protein</fullName>
    </submittedName>
</protein>
<feature type="region of interest" description="Disordered" evidence="1">
    <location>
        <begin position="119"/>
        <end position="189"/>
    </location>
</feature>
<gene>
    <name evidence="2" type="ORF">DBV15_06517</name>
</gene>
<evidence type="ECO:0000313" key="2">
    <source>
        <dbReference type="EMBL" id="TGZ46203.1"/>
    </source>
</evidence>